<organism evidence="2">
    <name type="scientific">mine drainage metagenome</name>
    <dbReference type="NCBI Taxonomy" id="410659"/>
    <lineage>
        <taxon>unclassified sequences</taxon>
        <taxon>metagenomes</taxon>
        <taxon>ecological metagenomes</taxon>
    </lineage>
</organism>
<evidence type="ECO:0000256" key="1">
    <source>
        <dbReference type="SAM" id="MobiDB-lite"/>
    </source>
</evidence>
<evidence type="ECO:0000313" key="2">
    <source>
        <dbReference type="EMBL" id="CBI09045.1"/>
    </source>
</evidence>
<feature type="region of interest" description="Disordered" evidence="1">
    <location>
        <begin position="46"/>
        <end position="85"/>
    </location>
</feature>
<proteinExistence type="predicted"/>
<name>E6QP74_9ZZZZ</name>
<reference evidence="2" key="1">
    <citation type="submission" date="2009-10" db="EMBL/GenBank/DDBJ databases">
        <title>Diversity of trophic interactions inside an arsenic-rich microbial ecosystem.</title>
        <authorList>
            <person name="Bertin P.N."/>
            <person name="Heinrich-Salmeron A."/>
            <person name="Pelletier E."/>
            <person name="Goulhen-Chollet F."/>
            <person name="Arsene-Ploetze F."/>
            <person name="Gallien S."/>
            <person name="Calteau A."/>
            <person name="Vallenet D."/>
            <person name="Casiot C."/>
            <person name="Chane-Woon-Ming B."/>
            <person name="Giloteaux L."/>
            <person name="Barakat M."/>
            <person name="Bonnefoy V."/>
            <person name="Bruneel O."/>
            <person name="Chandler M."/>
            <person name="Cleiss J."/>
            <person name="Duran R."/>
            <person name="Elbaz-Poulichet F."/>
            <person name="Fonknechten N."/>
            <person name="Lauga B."/>
            <person name="Mornico D."/>
            <person name="Ortet P."/>
            <person name="Schaeffer C."/>
            <person name="Siguier P."/>
            <person name="Alexander Thil Smith A."/>
            <person name="Van Dorsselaer A."/>
            <person name="Weissenbach J."/>
            <person name="Medigue C."/>
            <person name="Le Paslier D."/>
        </authorList>
    </citation>
    <scope>NUCLEOTIDE SEQUENCE</scope>
</reference>
<dbReference type="AlphaFoldDB" id="E6QP74"/>
<dbReference type="EMBL" id="CABQ01000311">
    <property type="protein sequence ID" value="CBI09045.1"/>
    <property type="molecule type" value="Genomic_DNA"/>
</dbReference>
<gene>
    <name evidence="2" type="ORF">CARN6_2590</name>
</gene>
<comment type="caution">
    <text evidence="2">The sequence shown here is derived from an EMBL/GenBank/DDBJ whole genome shotgun (WGS) entry which is preliminary data.</text>
</comment>
<accession>E6QP74</accession>
<protein>
    <submittedName>
        <fullName evidence="2">Uncharacterized protein</fullName>
    </submittedName>
</protein>
<sequence>MDERTRTTHHDLGGMLGNALPRFTRHPHHRHRIQSPASRYIRRAAQSRRCTNDGGRVRARRSPAPLPATPRLTGNAQHRGRYSGALERRRYHANQRQPRRIRAARSASDAYPCIWTARRAAAAAAPARAKAVSSGGQGPRVQQSILAVGLPITRNLTTGRVGSFYAIVGASIGTTDTTLAHLLGRIPSIYLVGQNSAGGVLYNASTGTADWSPSQIVLRATVAGTFTLLLG</sequence>